<dbReference type="SUPFAM" id="SSF53474">
    <property type="entry name" value="alpha/beta-Hydrolases"/>
    <property type="match status" value="1"/>
</dbReference>
<keyword evidence="2" id="KW-0378">Hydrolase</keyword>
<dbReference type="PANTHER" id="PTHR43139:SF52">
    <property type="entry name" value="SI:DKEY-122A22.2"/>
    <property type="match status" value="1"/>
</dbReference>
<evidence type="ECO:0000313" key="2">
    <source>
        <dbReference type="EMBL" id="TXB63472.1"/>
    </source>
</evidence>
<dbReference type="AlphaFoldDB" id="A0A5C6RQ15"/>
<protein>
    <submittedName>
        <fullName evidence="2">Alpha/beta hydrolase</fullName>
    </submittedName>
</protein>
<dbReference type="GO" id="GO:0016787">
    <property type="term" value="F:hydrolase activity"/>
    <property type="evidence" value="ECO:0007669"/>
    <property type="project" value="UniProtKB-KW"/>
</dbReference>
<dbReference type="InterPro" id="IPR000073">
    <property type="entry name" value="AB_hydrolase_1"/>
</dbReference>
<dbReference type="OrthoDB" id="9776853at2"/>
<dbReference type="Gene3D" id="3.40.50.1820">
    <property type="entry name" value="alpha/beta hydrolase"/>
    <property type="match status" value="1"/>
</dbReference>
<evidence type="ECO:0000313" key="3">
    <source>
        <dbReference type="Proteomes" id="UP000321580"/>
    </source>
</evidence>
<sequence length="274" mass="32002">MSDTTGRLLLHYETHLLDKDADWVVFIHGAGGSIVTWKYQVNAFKPFFNLLLIDLRDHGKSKNIEPAYENYNFDIVTQDVLKVIDHLGIRRAHFLSVSLGSVVLQKLDEIRPELVDKMVMAGGVFRATFTIKLFVHSAKFLNYFLPYRAIYNLFSWVVLPRKNHAQSRRIFRMQSQKLSPKEYLKWVGLYKDFFRLLRRFFNRELENLSLVVMGDQDHVFFQAAKRFASTHKQAQLVILEKCGHVCNIEQYERFNQTALSFLLGKPVETLPSAR</sequence>
<dbReference type="RefSeq" id="WP_147167111.1">
    <property type="nucleotide sequence ID" value="NZ_VOOR01000015.1"/>
</dbReference>
<evidence type="ECO:0000259" key="1">
    <source>
        <dbReference type="Pfam" id="PF12697"/>
    </source>
</evidence>
<dbReference type="Proteomes" id="UP000321580">
    <property type="component" value="Unassembled WGS sequence"/>
</dbReference>
<dbReference type="EMBL" id="VOOR01000015">
    <property type="protein sequence ID" value="TXB63472.1"/>
    <property type="molecule type" value="Genomic_DNA"/>
</dbReference>
<keyword evidence="3" id="KW-1185">Reference proteome</keyword>
<feature type="domain" description="AB hydrolase-1" evidence="1">
    <location>
        <begin position="24"/>
        <end position="256"/>
    </location>
</feature>
<accession>A0A5C6RQ15</accession>
<proteinExistence type="predicted"/>
<dbReference type="InterPro" id="IPR029058">
    <property type="entry name" value="AB_hydrolase_fold"/>
</dbReference>
<organism evidence="2 3">
    <name type="scientific">Phaeodactylibacter luteus</name>
    <dbReference type="NCBI Taxonomy" id="1564516"/>
    <lineage>
        <taxon>Bacteria</taxon>
        <taxon>Pseudomonadati</taxon>
        <taxon>Bacteroidota</taxon>
        <taxon>Saprospiria</taxon>
        <taxon>Saprospirales</taxon>
        <taxon>Haliscomenobacteraceae</taxon>
        <taxon>Phaeodactylibacter</taxon>
    </lineage>
</organism>
<dbReference type="InterPro" id="IPR052370">
    <property type="entry name" value="Meta-cleavage_hydrolase"/>
</dbReference>
<dbReference type="Pfam" id="PF12697">
    <property type="entry name" value="Abhydrolase_6"/>
    <property type="match status" value="1"/>
</dbReference>
<comment type="caution">
    <text evidence="2">The sequence shown here is derived from an EMBL/GenBank/DDBJ whole genome shotgun (WGS) entry which is preliminary data.</text>
</comment>
<dbReference type="PANTHER" id="PTHR43139">
    <property type="entry name" value="SI:DKEY-122A22.2"/>
    <property type="match status" value="1"/>
</dbReference>
<reference evidence="2 3" key="1">
    <citation type="submission" date="2019-08" db="EMBL/GenBank/DDBJ databases">
        <title>Genome of Phaeodactylibacter luteus.</title>
        <authorList>
            <person name="Bowman J.P."/>
        </authorList>
    </citation>
    <scope>NUCLEOTIDE SEQUENCE [LARGE SCALE GENOMIC DNA]</scope>
    <source>
        <strain evidence="2 3">KCTC 42180</strain>
    </source>
</reference>
<gene>
    <name evidence="2" type="ORF">FRY97_08935</name>
</gene>
<name>A0A5C6RQ15_9BACT</name>